<feature type="binding site" evidence="5">
    <location>
        <position position="354"/>
    </location>
    <ligand>
        <name>a divalent metal cation</name>
        <dbReference type="ChEBI" id="CHEBI:60240"/>
        <label>1</label>
    </ligand>
</feature>
<keyword evidence="2 5" id="KW-0645">Protease</keyword>
<dbReference type="PANTHER" id="PTHR43330:SF7">
    <property type="entry name" value="METHIONINE AMINOPEPTIDASE 1"/>
    <property type="match status" value="1"/>
</dbReference>
<dbReference type="InterPro" id="IPR002467">
    <property type="entry name" value="Pept_M24A_MAP1"/>
</dbReference>
<dbReference type="PRINTS" id="PR00599">
    <property type="entry name" value="MAPEPTIDASE"/>
</dbReference>
<dbReference type="Proteomes" id="UP000195557">
    <property type="component" value="Unassembled WGS sequence"/>
</dbReference>
<dbReference type="PROSITE" id="PS00680">
    <property type="entry name" value="MAP_1"/>
    <property type="match status" value="1"/>
</dbReference>
<accession>A0A1Y5I7C6</accession>
<comment type="cofactor">
    <cofactor evidence="5">
        <name>Co(2+)</name>
        <dbReference type="ChEBI" id="CHEBI:48828"/>
    </cofactor>
    <cofactor evidence="5">
        <name>Zn(2+)</name>
        <dbReference type="ChEBI" id="CHEBI:29105"/>
    </cofactor>
    <cofactor evidence="5">
        <name>Mn(2+)</name>
        <dbReference type="ChEBI" id="CHEBI:29035"/>
    </cofactor>
    <cofactor evidence="5">
        <name>Fe(2+)</name>
        <dbReference type="ChEBI" id="CHEBI:29033"/>
    </cofactor>
    <text evidence="5">Binds 2 divalent metal cations per subunit. Has a high-affinity and a low affinity metal-binding site. The true nature of the physiological cofactor is under debate. The enzyme is active with cobalt, zinc, manganese or divalent iron ions. Most likely, methionine aminopeptidases function as mononuclear Fe(2+)-metalloproteases under physiological conditions, and the catalytically relevant metal-binding site has been assigned to the histidine-containing high-affinity site.</text>
</comment>
<dbReference type="NCBIfam" id="TIGR00500">
    <property type="entry name" value="met_pdase_I"/>
    <property type="match status" value="1"/>
</dbReference>
<feature type="domain" description="Peptidase M24" evidence="7">
    <location>
        <begin position="261"/>
        <end position="491"/>
    </location>
</feature>
<comment type="function">
    <text evidence="6">Cotranslationally removes the N-terminal methionine from nascent proteins. The N-terminal methionine is often cleaved when the second residue in the primary sequence is small and uncharged (Met-Ala-, Cys, Gly, Pro, Ser, Thr, or Val).</text>
</comment>
<evidence type="ECO:0000256" key="1">
    <source>
        <dbReference type="ARBA" id="ARBA00022438"/>
    </source>
</evidence>
<evidence type="ECO:0000256" key="4">
    <source>
        <dbReference type="ARBA" id="ARBA00022801"/>
    </source>
</evidence>
<reference evidence="8" key="1">
    <citation type="submission" date="2017-04" db="EMBL/GenBank/DDBJ databases">
        <title>Population genomics of picophytoplankton unveils novel chromosome hypervariability.</title>
        <authorList>
            <consortium name="DOE Joint Genome Institute"/>
            <person name="Blanc-Mathieu R."/>
            <person name="Krasovec M."/>
            <person name="Hebrard M."/>
            <person name="Yau S."/>
            <person name="Desgranges E."/>
            <person name="Martin J."/>
            <person name="Schackwitz W."/>
            <person name="Kuo A."/>
            <person name="Salin G."/>
            <person name="Donnadieu C."/>
            <person name="Desdevises Y."/>
            <person name="Sanchez-Ferandin S."/>
            <person name="Moreau H."/>
            <person name="Rivals E."/>
            <person name="Grigoriev I.V."/>
            <person name="Grimsley N."/>
            <person name="Eyre-Walker A."/>
            <person name="Piganeau G."/>
        </authorList>
    </citation>
    <scope>NUCLEOTIDE SEQUENCE [LARGE SCALE GENOMIC DNA]</scope>
    <source>
        <strain evidence="8">RCC 1115</strain>
    </source>
</reference>
<comment type="catalytic activity">
    <reaction evidence="5 6">
        <text>Release of N-terminal amino acids, preferentially methionine, from peptides and arylamides.</text>
        <dbReference type="EC" id="3.4.11.18"/>
    </reaction>
</comment>
<gene>
    <name evidence="8" type="ORF">BE221DRAFT_194112</name>
</gene>
<feature type="binding site" evidence="5">
    <location>
        <position position="354"/>
    </location>
    <ligand>
        <name>a divalent metal cation</name>
        <dbReference type="ChEBI" id="CHEBI:60240"/>
        <label>2</label>
        <note>catalytic</note>
    </ligand>
</feature>
<dbReference type="AlphaFoldDB" id="A0A1Y5I7C6"/>
<dbReference type="eggNOG" id="KOG2738">
    <property type="taxonomic scope" value="Eukaryota"/>
</dbReference>
<dbReference type="PANTHER" id="PTHR43330">
    <property type="entry name" value="METHIONINE AMINOPEPTIDASE"/>
    <property type="match status" value="1"/>
</dbReference>
<dbReference type="GO" id="GO:0005829">
    <property type="term" value="C:cytosol"/>
    <property type="evidence" value="ECO:0007669"/>
    <property type="project" value="TreeGrafter"/>
</dbReference>
<dbReference type="Pfam" id="PF00557">
    <property type="entry name" value="Peptidase_M24"/>
    <property type="match status" value="1"/>
</dbReference>
<feature type="binding site" evidence="5">
    <location>
        <position position="453"/>
    </location>
    <ligand>
        <name>a divalent metal cation</name>
        <dbReference type="ChEBI" id="CHEBI:60240"/>
        <label>2</label>
        <note>catalytic</note>
    </ligand>
</feature>
<evidence type="ECO:0000256" key="2">
    <source>
        <dbReference type="ARBA" id="ARBA00022670"/>
    </source>
</evidence>
<feature type="binding site" evidence="5">
    <location>
        <position position="484"/>
    </location>
    <ligand>
        <name>a divalent metal cation</name>
        <dbReference type="ChEBI" id="CHEBI:60240"/>
        <label>1</label>
    </ligand>
</feature>
<evidence type="ECO:0000256" key="6">
    <source>
        <dbReference type="RuleBase" id="RU003653"/>
    </source>
</evidence>
<sequence length="531" mass="57793">MTARAGEMMAAATAARDAAAAFARALFADEASTEAFARAVRGDAGEMQGKAVFFEAPLAACGTLERVLEMGAKANAPAEKRVGAIATRSRLVSASDVESAIGCGLAKEDVRAFEETCARTTGEEEFGVVLSVGLPCSTNVVRFAVVRGGILEMDDRVVDPAAPSIWAMKPKSTPEAPTKETQWLYCTDRGMDRAEKMPHFKWTGDLRPAKISHDERYFRGLLAVPEDVVKTDYAETSYPKSEAESRLQQVMHELSENEKKQLHKCCIVSRGALDAVVRAIRPGVVPDELDRICHNYITAHGGYPSPLNYYGFPKSCCISVNEVICHGIPDARPLEKGDIVNIDVTAYIYGYHGDLNETVLVGKPEDVDEKSKHLLKVALECLWRGIDIVKPGTRYRDIGNVVTSHANANDCSVVKTYCGHGINTLFHCAPNVPHYANNKATGSMKKGHSFTIEPMINLGEWRDVTWPDGWTAVTKDGSRSAQYEHTMVCTDDGVEVLTARLPTSPAVFPFVSEIEESSVDSLTGRMAAATL</sequence>
<dbReference type="InterPro" id="IPR036005">
    <property type="entry name" value="Creatinase/aminopeptidase-like"/>
</dbReference>
<feature type="binding site" evidence="5">
    <location>
        <position position="343"/>
    </location>
    <ligand>
        <name>a divalent metal cation</name>
        <dbReference type="ChEBI" id="CHEBI:60240"/>
        <label>1</label>
    </ligand>
</feature>
<evidence type="ECO:0000313" key="8">
    <source>
        <dbReference type="EMBL" id="OUS43983.1"/>
    </source>
</evidence>
<organism evidence="8">
    <name type="scientific">Ostreococcus tauri</name>
    <name type="common">Marine green alga</name>
    <dbReference type="NCBI Taxonomy" id="70448"/>
    <lineage>
        <taxon>Eukaryota</taxon>
        <taxon>Viridiplantae</taxon>
        <taxon>Chlorophyta</taxon>
        <taxon>Mamiellophyceae</taxon>
        <taxon>Mamiellales</taxon>
        <taxon>Bathycoccaceae</taxon>
        <taxon>Ostreococcus</taxon>
    </lineage>
</organism>
<feature type="binding site" evidence="5">
    <location>
        <position position="326"/>
    </location>
    <ligand>
        <name>substrate</name>
    </ligand>
</feature>
<dbReference type="SUPFAM" id="SSF55920">
    <property type="entry name" value="Creatinase/aminopeptidase"/>
    <property type="match status" value="1"/>
</dbReference>
<dbReference type="GO" id="GO:0070006">
    <property type="term" value="F:metalloaminopeptidase activity"/>
    <property type="evidence" value="ECO:0007669"/>
    <property type="project" value="UniProtKB-UniRule"/>
</dbReference>
<dbReference type="HAMAP" id="MF_01974">
    <property type="entry name" value="MetAP_1"/>
    <property type="match status" value="1"/>
</dbReference>
<keyword evidence="4 5" id="KW-0378">Hydrolase</keyword>
<feature type="binding site" evidence="5">
    <location>
        <position position="420"/>
    </location>
    <ligand>
        <name>a divalent metal cation</name>
        <dbReference type="ChEBI" id="CHEBI:60240"/>
        <label>2</label>
        <note>catalytic</note>
    </ligand>
</feature>
<dbReference type="EC" id="3.4.11.18" evidence="6"/>
<evidence type="ECO:0000256" key="3">
    <source>
        <dbReference type="ARBA" id="ARBA00022723"/>
    </source>
</evidence>
<dbReference type="GO" id="GO:0046872">
    <property type="term" value="F:metal ion binding"/>
    <property type="evidence" value="ECO:0007669"/>
    <property type="project" value="UniProtKB-UniRule"/>
</dbReference>
<dbReference type="EMBL" id="KZ155826">
    <property type="protein sequence ID" value="OUS43983.1"/>
    <property type="molecule type" value="Genomic_DNA"/>
</dbReference>
<dbReference type="Gene3D" id="3.90.230.10">
    <property type="entry name" value="Creatinase/methionine aminopeptidase superfamily"/>
    <property type="match status" value="1"/>
</dbReference>
<feature type="binding site" evidence="5">
    <location>
        <position position="484"/>
    </location>
    <ligand>
        <name>a divalent metal cation</name>
        <dbReference type="ChEBI" id="CHEBI:60240"/>
        <label>2</label>
        <note>catalytic</note>
    </ligand>
</feature>
<proteinExistence type="inferred from homology"/>
<dbReference type="GO" id="GO:0006508">
    <property type="term" value="P:proteolysis"/>
    <property type="evidence" value="ECO:0007669"/>
    <property type="project" value="UniProtKB-KW"/>
</dbReference>
<dbReference type="InterPro" id="IPR001714">
    <property type="entry name" value="Pept_M24_MAP"/>
</dbReference>
<dbReference type="CDD" id="cd01086">
    <property type="entry name" value="MetAP1"/>
    <property type="match status" value="1"/>
</dbReference>
<comment type="similarity">
    <text evidence="5">Belongs to the peptidase M24A family. Methionine aminopeptidase type 1 subfamily.</text>
</comment>
<feature type="binding site" evidence="5">
    <location>
        <position position="427"/>
    </location>
    <ligand>
        <name>substrate</name>
    </ligand>
</feature>
<name>A0A1Y5I7C6_OSTTA</name>
<keyword evidence="1 5" id="KW-0031">Aminopeptidase</keyword>
<protein>
    <recommendedName>
        <fullName evidence="6">Methionine aminopeptidase</fullName>
        <ecNumber evidence="6">3.4.11.18</ecNumber>
    </recommendedName>
</protein>
<keyword evidence="3 5" id="KW-0479">Metal-binding</keyword>
<dbReference type="InterPro" id="IPR000994">
    <property type="entry name" value="Pept_M24"/>
</dbReference>
<evidence type="ECO:0000259" key="7">
    <source>
        <dbReference type="Pfam" id="PF00557"/>
    </source>
</evidence>
<evidence type="ECO:0000256" key="5">
    <source>
        <dbReference type="HAMAP-Rule" id="MF_03174"/>
    </source>
</evidence>
<dbReference type="GO" id="GO:0004239">
    <property type="term" value="F:initiator methionyl aminopeptidase activity"/>
    <property type="evidence" value="ECO:0007669"/>
    <property type="project" value="UniProtKB-UniRule"/>
</dbReference>